<feature type="binding site" evidence="18">
    <location>
        <position position="62"/>
    </location>
    <ligand>
        <name>K(+)</name>
        <dbReference type="ChEBI" id="CHEBI:29103"/>
    </ligand>
</feature>
<comment type="catalytic activity">
    <reaction evidence="2 18 19">
        <text>(6R)-NADPHX = (6S)-NADPHX</text>
        <dbReference type="Rhea" id="RHEA:32227"/>
        <dbReference type="ChEBI" id="CHEBI:64076"/>
        <dbReference type="ChEBI" id="CHEBI:64077"/>
        <dbReference type="EC" id="5.1.99.6"/>
    </reaction>
</comment>
<evidence type="ECO:0000313" key="22">
    <source>
        <dbReference type="EMBL" id="CAB1129294.1"/>
    </source>
</evidence>
<sequence length="514" mass="51305">MAEARELVLGVEEARQEDRLAAERGVPTAWLMESAGAAVAREAARLVPPGSVVTVLVGPGANGGDGLVAARHLASRFRVRVALARGVPALDHGPSLVEAARAYGAMVEDAPAPATVLAGADLVIDALLGTGARGTPRGQVAAYLEVLGCSGLPVLAVDLPSGVDADTGQDAGGLAPQAVATVTFGASKFGHWTFPGAGRRGRLVVADIGLPGADARWRLLGPDQARAWLPPVEADTHKGRRGRVVVVGGSATMPGAPSLAAEAALRAGAGLVELWVPEGIAGRLAVSPAVIVVPLPQTASGSLRLGPAERARLAQAGAVVFGPGLGRQAGAGTLQAVLAAGRPTVIDADGLNLLASLAAAGILPRLGPRVALTPHPGEMGRLLGRSAQAVEADRRGAVEEAERRLGAAVLLKGPFTLVAGGGGAGWVNTSGHPALATGGSGDVLSGIAGALLARGLEAVPALALAAYLHGWAGLFAAVRVGERAVIAPDLIAALGQAAEAVAGAQRPVHWPQWA</sequence>
<evidence type="ECO:0000259" key="20">
    <source>
        <dbReference type="PROSITE" id="PS51383"/>
    </source>
</evidence>
<evidence type="ECO:0000256" key="5">
    <source>
        <dbReference type="ARBA" id="ARBA00022723"/>
    </source>
</evidence>
<feature type="binding site" evidence="18">
    <location>
        <position position="125"/>
    </location>
    <ligand>
        <name>K(+)</name>
        <dbReference type="ChEBI" id="CHEBI:29103"/>
    </ligand>
</feature>
<comment type="catalytic activity">
    <reaction evidence="16 17 19">
        <text>(6S)-NADPHX + ADP = AMP + phosphate + NADPH + H(+)</text>
        <dbReference type="Rhea" id="RHEA:32235"/>
        <dbReference type="ChEBI" id="CHEBI:15378"/>
        <dbReference type="ChEBI" id="CHEBI:43474"/>
        <dbReference type="ChEBI" id="CHEBI:57783"/>
        <dbReference type="ChEBI" id="CHEBI:64076"/>
        <dbReference type="ChEBI" id="CHEBI:456215"/>
        <dbReference type="ChEBI" id="CHEBI:456216"/>
        <dbReference type="EC" id="4.2.1.136"/>
    </reaction>
</comment>
<dbReference type="EC" id="5.1.99.6" evidence="19"/>
<dbReference type="InterPro" id="IPR036652">
    <property type="entry name" value="YjeF_N_dom_sf"/>
</dbReference>
<comment type="similarity">
    <text evidence="4 19">In the C-terminal section; belongs to the NnrD/CARKD family.</text>
</comment>
<evidence type="ECO:0000313" key="23">
    <source>
        <dbReference type="Proteomes" id="UP000503399"/>
    </source>
</evidence>
<dbReference type="GO" id="GO:0005524">
    <property type="term" value="F:ATP binding"/>
    <property type="evidence" value="ECO:0007669"/>
    <property type="project" value="UniProtKB-UniRule"/>
</dbReference>
<evidence type="ECO:0000256" key="9">
    <source>
        <dbReference type="ARBA" id="ARBA00022958"/>
    </source>
</evidence>
<feature type="binding site" evidence="17">
    <location>
        <position position="441"/>
    </location>
    <ligand>
        <name>AMP</name>
        <dbReference type="ChEBI" id="CHEBI:456215"/>
    </ligand>
</feature>
<dbReference type="NCBIfam" id="TIGR00196">
    <property type="entry name" value="yjeF_cterm"/>
    <property type="match status" value="1"/>
</dbReference>
<feature type="binding site" evidence="18">
    <location>
        <begin position="61"/>
        <end position="65"/>
    </location>
    <ligand>
        <name>(6S)-NADPHX</name>
        <dbReference type="ChEBI" id="CHEBI:64076"/>
    </ligand>
</feature>
<comment type="cofactor">
    <cofactor evidence="17">
        <name>Mg(2+)</name>
        <dbReference type="ChEBI" id="CHEBI:18420"/>
    </cofactor>
</comment>
<keyword evidence="13" id="KW-0511">Multifunctional enzyme</keyword>
<evidence type="ECO:0000256" key="17">
    <source>
        <dbReference type="HAMAP-Rule" id="MF_01965"/>
    </source>
</evidence>
<dbReference type="Pfam" id="PF01256">
    <property type="entry name" value="Carb_kinase"/>
    <property type="match status" value="1"/>
</dbReference>
<dbReference type="KEGG" id="hfv:R50_1793"/>
<dbReference type="Proteomes" id="UP000503399">
    <property type="component" value="Chromosome"/>
</dbReference>
<evidence type="ECO:0000256" key="18">
    <source>
        <dbReference type="HAMAP-Rule" id="MF_01966"/>
    </source>
</evidence>
<dbReference type="GO" id="GO:0046496">
    <property type="term" value="P:nicotinamide nucleotide metabolic process"/>
    <property type="evidence" value="ECO:0007669"/>
    <property type="project" value="UniProtKB-UniRule"/>
</dbReference>
<dbReference type="PANTHER" id="PTHR12592:SF0">
    <property type="entry name" value="ATP-DEPENDENT (S)-NAD(P)H-HYDRATE DEHYDRATASE"/>
    <property type="match status" value="1"/>
</dbReference>
<evidence type="ECO:0000256" key="15">
    <source>
        <dbReference type="ARBA" id="ARBA00048238"/>
    </source>
</evidence>
<keyword evidence="10 17" id="KW-0520">NAD</keyword>
<keyword evidence="23" id="KW-1185">Reference proteome</keyword>
<dbReference type="GO" id="GO:0052856">
    <property type="term" value="F:NAD(P)HX epimerase activity"/>
    <property type="evidence" value="ECO:0007669"/>
    <property type="project" value="UniProtKB-UniRule"/>
</dbReference>
<evidence type="ECO:0000256" key="19">
    <source>
        <dbReference type="PIRNR" id="PIRNR017184"/>
    </source>
</evidence>
<keyword evidence="9 18" id="KW-0630">Potassium</keyword>
<organism evidence="22 23">
    <name type="scientific">Candidatus Hydrogenisulfobacillus filiaventi</name>
    <dbReference type="NCBI Taxonomy" id="2707344"/>
    <lineage>
        <taxon>Bacteria</taxon>
        <taxon>Bacillati</taxon>
        <taxon>Bacillota</taxon>
        <taxon>Clostridia</taxon>
        <taxon>Eubacteriales</taxon>
        <taxon>Clostridiales Family XVII. Incertae Sedis</taxon>
        <taxon>Candidatus Hydrogenisulfobacillus</taxon>
    </lineage>
</organism>
<keyword evidence="8 17" id="KW-0521">NADP</keyword>
<feature type="binding site" evidence="18">
    <location>
        <position position="161"/>
    </location>
    <ligand>
        <name>K(+)</name>
        <dbReference type="ChEBI" id="CHEBI:29103"/>
    </ligand>
</feature>
<comment type="subunit">
    <text evidence="17">Homotetramer.</text>
</comment>
<dbReference type="GO" id="GO:0052855">
    <property type="term" value="F:ADP-dependent NAD(P)H-hydrate dehydratase activity"/>
    <property type="evidence" value="ECO:0007669"/>
    <property type="project" value="UniProtKB-UniRule"/>
</dbReference>
<keyword evidence="5 18" id="KW-0479">Metal-binding</keyword>
<dbReference type="Gene3D" id="3.40.50.10260">
    <property type="entry name" value="YjeF N-terminal domain"/>
    <property type="match status" value="1"/>
</dbReference>
<dbReference type="EC" id="4.2.1.136" evidence="19"/>
<dbReference type="HAMAP" id="MF_01965">
    <property type="entry name" value="NADHX_dehydratase"/>
    <property type="match status" value="1"/>
</dbReference>
<evidence type="ECO:0000256" key="4">
    <source>
        <dbReference type="ARBA" id="ARBA00009524"/>
    </source>
</evidence>
<comment type="catalytic activity">
    <reaction evidence="1 18 19">
        <text>(6R)-NADHX = (6S)-NADHX</text>
        <dbReference type="Rhea" id="RHEA:32215"/>
        <dbReference type="ChEBI" id="CHEBI:64074"/>
        <dbReference type="ChEBI" id="CHEBI:64075"/>
        <dbReference type="EC" id="5.1.99.6"/>
    </reaction>
</comment>
<evidence type="ECO:0000256" key="6">
    <source>
        <dbReference type="ARBA" id="ARBA00022741"/>
    </source>
</evidence>
<evidence type="ECO:0000256" key="13">
    <source>
        <dbReference type="ARBA" id="ARBA00023268"/>
    </source>
</evidence>
<dbReference type="GO" id="GO:0110051">
    <property type="term" value="P:metabolite repair"/>
    <property type="evidence" value="ECO:0007669"/>
    <property type="project" value="TreeGrafter"/>
</dbReference>
<dbReference type="GO" id="GO:0046872">
    <property type="term" value="F:metal ion binding"/>
    <property type="evidence" value="ECO:0007669"/>
    <property type="project" value="UniProtKB-UniRule"/>
</dbReference>
<dbReference type="PROSITE" id="PS51383">
    <property type="entry name" value="YJEF_C_3"/>
    <property type="match status" value="1"/>
</dbReference>
<evidence type="ECO:0000256" key="8">
    <source>
        <dbReference type="ARBA" id="ARBA00022857"/>
    </source>
</evidence>
<comment type="similarity">
    <text evidence="3 19">In the N-terminal section; belongs to the NnrE/AIBP family.</text>
</comment>
<dbReference type="AlphaFoldDB" id="A0A6F8ZHQ4"/>
<evidence type="ECO:0000256" key="10">
    <source>
        <dbReference type="ARBA" id="ARBA00023027"/>
    </source>
</evidence>
<feature type="domain" description="YjeF C-terminal" evidence="20">
    <location>
        <begin position="221"/>
        <end position="501"/>
    </location>
</feature>
<evidence type="ECO:0000256" key="14">
    <source>
        <dbReference type="ARBA" id="ARBA00025153"/>
    </source>
</evidence>
<protein>
    <recommendedName>
        <fullName evidence="19">Bifunctional NAD(P)H-hydrate repair enzyme</fullName>
    </recommendedName>
    <alternativeName>
        <fullName evidence="19">Nicotinamide nucleotide repair protein</fullName>
    </alternativeName>
    <domain>
        <recommendedName>
            <fullName evidence="19">ADP-dependent (S)-NAD(P)H-hydrate dehydratase</fullName>
            <ecNumber evidence="19">4.2.1.136</ecNumber>
        </recommendedName>
        <alternativeName>
            <fullName evidence="19">ADP-dependent NAD(P)HX dehydratase</fullName>
        </alternativeName>
    </domain>
    <domain>
        <recommendedName>
            <fullName evidence="19">NAD(P)H-hydrate epimerase</fullName>
            <ecNumber evidence="19">5.1.99.6</ecNumber>
        </recommendedName>
    </domain>
</protein>
<feature type="domain" description="YjeF N-terminal" evidence="21">
    <location>
        <begin position="14"/>
        <end position="216"/>
    </location>
</feature>
<dbReference type="PIRSF" id="PIRSF017184">
    <property type="entry name" value="Nnr"/>
    <property type="match status" value="1"/>
</dbReference>
<dbReference type="InterPro" id="IPR000631">
    <property type="entry name" value="CARKD"/>
</dbReference>
<name>A0A6F8ZHQ4_9FIRM</name>
<feature type="binding site" evidence="18">
    <location>
        <begin position="129"/>
        <end position="135"/>
    </location>
    <ligand>
        <name>(6S)-NADPHX</name>
        <dbReference type="ChEBI" id="CHEBI:64076"/>
    </ligand>
</feature>
<dbReference type="PANTHER" id="PTHR12592">
    <property type="entry name" value="ATP-DEPENDENT (S)-NAD(P)H-HYDRATE DEHYDRATASE FAMILY MEMBER"/>
    <property type="match status" value="1"/>
</dbReference>
<evidence type="ECO:0000256" key="16">
    <source>
        <dbReference type="ARBA" id="ARBA00049209"/>
    </source>
</evidence>
<evidence type="ECO:0000256" key="12">
    <source>
        <dbReference type="ARBA" id="ARBA00023239"/>
    </source>
</evidence>
<reference evidence="22 23" key="1">
    <citation type="submission" date="2020-02" db="EMBL/GenBank/DDBJ databases">
        <authorList>
            <person name="Hogendoorn C."/>
        </authorList>
    </citation>
    <scope>NUCLEOTIDE SEQUENCE [LARGE SCALE GENOMIC DNA]</scope>
    <source>
        <strain evidence="22">R501</strain>
    </source>
</reference>
<keyword evidence="7 17" id="KW-0067">ATP-binding</keyword>
<comment type="similarity">
    <text evidence="18">Belongs to the NnrE/AIBP family.</text>
</comment>
<comment type="caution">
    <text evidence="18">Lacks conserved residue(s) required for the propagation of feature annotation.</text>
</comment>
<dbReference type="NCBIfam" id="TIGR00197">
    <property type="entry name" value="yjeF_nterm"/>
    <property type="match status" value="1"/>
</dbReference>
<feature type="binding site" evidence="17">
    <location>
        <position position="375"/>
    </location>
    <ligand>
        <name>(6S)-NADPHX</name>
        <dbReference type="ChEBI" id="CHEBI:64076"/>
    </ligand>
</feature>
<dbReference type="InterPro" id="IPR029056">
    <property type="entry name" value="Ribokinase-like"/>
</dbReference>
<dbReference type="CDD" id="cd01171">
    <property type="entry name" value="YXKO-related"/>
    <property type="match status" value="1"/>
</dbReference>
<gene>
    <name evidence="22" type="primary">nnr</name>
    <name evidence="17" type="synonym">nnrD</name>
    <name evidence="18" type="synonym">nnrE</name>
    <name evidence="22" type="ORF">R50_1793</name>
</gene>
<dbReference type="InterPro" id="IPR004443">
    <property type="entry name" value="YjeF_N_dom"/>
</dbReference>
<keyword evidence="11 18" id="KW-0413">Isomerase</keyword>
<keyword evidence="12 17" id="KW-0456">Lyase</keyword>
<dbReference type="InterPro" id="IPR030677">
    <property type="entry name" value="Nnr"/>
</dbReference>
<evidence type="ECO:0000259" key="21">
    <source>
        <dbReference type="PROSITE" id="PS51385"/>
    </source>
</evidence>
<proteinExistence type="inferred from homology"/>
<dbReference type="SUPFAM" id="SSF64153">
    <property type="entry name" value="YjeF N-terminal domain-like"/>
    <property type="match status" value="1"/>
</dbReference>
<comment type="cofactor">
    <cofactor evidence="18 19">
        <name>K(+)</name>
        <dbReference type="ChEBI" id="CHEBI:29103"/>
    </cofactor>
    <text evidence="18 19">Binds 1 potassium ion per subunit.</text>
</comment>
<feature type="binding site" evidence="17">
    <location>
        <position position="324"/>
    </location>
    <ligand>
        <name>(6S)-NADPHX</name>
        <dbReference type="ChEBI" id="CHEBI:64076"/>
    </ligand>
</feature>
<comment type="function">
    <text evidence="14 19">Bifunctional enzyme that catalyzes the epimerization of the S- and R-forms of NAD(P)HX and the dehydration of the S-form of NAD(P)HX at the expense of ADP, which is converted to AMP. This allows the repair of both epimers of NAD(P)HX, a damaged form of NAD(P)H that is a result of enzymatic or heat-dependent hydration.</text>
</comment>
<dbReference type="EMBL" id="LR778114">
    <property type="protein sequence ID" value="CAB1129294.1"/>
    <property type="molecule type" value="Genomic_DNA"/>
</dbReference>
<evidence type="ECO:0000256" key="2">
    <source>
        <dbReference type="ARBA" id="ARBA00000909"/>
    </source>
</evidence>
<dbReference type="Pfam" id="PF03853">
    <property type="entry name" value="YjeF_N"/>
    <property type="match status" value="1"/>
</dbReference>
<dbReference type="PROSITE" id="PS51385">
    <property type="entry name" value="YJEF_N"/>
    <property type="match status" value="1"/>
</dbReference>
<comment type="similarity">
    <text evidence="17">Belongs to the NnrD/CARKD family.</text>
</comment>
<feature type="binding site" evidence="18">
    <location>
        <position position="158"/>
    </location>
    <ligand>
        <name>(6S)-NADPHX</name>
        <dbReference type="ChEBI" id="CHEBI:64076"/>
    </ligand>
</feature>
<comment type="catalytic activity">
    <reaction evidence="15 17 19">
        <text>(6S)-NADHX + ADP = AMP + phosphate + NADH + H(+)</text>
        <dbReference type="Rhea" id="RHEA:32223"/>
        <dbReference type="ChEBI" id="CHEBI:15378"/>
        <dbReference type="ChEBI" id="CHEBI:43474"/>
        <dbReference type="ChEBI" id="CHEBI:57945"/>
        <dbReference type="ChEBI" id="CHEBI:64074"/>
        <dbReference type="ChEBI" id="CHEBI:456215"/>
        <dbReference type="ChEBI" id="CHEBI:456216"/>
        <dbReference type="EC" id="4.2.1.136"/>
    </reaction>
</comment>
<feature type="binding site" evidence="17">
    <location>
        <position position="442"/>
    </location>
    <ligand>
        <name>(6S)-NADPHX</name>
        <dbReference type="ChEBI" id="CHEBI:64076"/>
    </ligand>
</feature>
<evidence type="ECO:0000256" key="11">
    <source>
        <dbReference type="ARBA" id="ARBA00023235"/>
    </source>
</evidence>
<evidence type="ECO:0000256" key="3">
    <source>
        <dbReference type="ARBA" id="ARBA00006001"/>
    </source>
</evidence>
<feature type="binding site" evidence="17">
    <location>
        <begin position="412"/>
        <end position="416"/>
    </location>
    <ligand>
        <name>AMP</name>
        <dbReference type="ChEBI" id="CHEBI:456215"/>
    </ligand>
</feature>
<comment type="function">
    <text evidence="18">Catalyzes the epimerization of the S- and R-forms of NAD(P)HX, a damaged form of NAD(P)H that is a result of enzymatic or heat-dependent hydration. This is a prerequisite for the S-specific NAD(P)H-hydrate dehydratase to allow the repair of both epimers of NAD(P)HX.</text>
</comment>
<dbReference type="SUPFAM" id="SSF53613">
    <property type="entry name" value="Ribokinase-like"/>
    <property type="match status" value="1"/>
</dbReference>
<dbReference type="Gene3D" id="3.40.1190.20">
    <property type="match status" value="1"/>
</dbReference>
<feature type="binding site" evidence="17">
    <location>
        <position position="256"/>
    </location>
    <ligand>
        <name>(6S)-NADPHX</name>
        <dbReference type="ChEBI" id="CHEBI:64076"/>
    </ligand>
</feature>
<evidence type="ECO:0000256" key="1">
    <source>
        <dbReference type="ARBA" id="ARBA00000013"/>
    </source>
</evidence>
<evidence type="ECO:0000256" key="7">
    <source>
        <dbReference type="ARBA" id="ARBA00022840"/>
    </source>
</evidence>
<comment type="function">
    <text evidence="17">Catalyzes the dehydration of the S-form of NAD(P)HX at the expense of ADP, which is converted to AMP. Together with NAD(P)HX epimerase, which catalyzes the epimerization of the S- and R-forms, the enzyme allows the repair of both epimers of NAD(P)HX, a damaged form of NAD(P)H that is a result of enzymatic or heat-dependent hydration.</text>
</comment>
<accession>A0A6F8ZHQ4</accession>
<keyword evidence="6 17" id="KW-0547">Nucleotide-binding</keyword>
<dbReference type="HAMAP" id="MF_01966">
    <property type="entry name" value="NADHX_epimerase"/>
    <property type="match status" value="1"/>
</dbReference>